<evidence type="ECO:0000313" key="3">
    <source>
        <dbReference type="EMBL" id="QYM78591.1"/>
    </source>
</evidence>
<reference evidence="3" key="1">
    <citation type="submission" date="2021-08" db="EMBL/GenBank/DDBJ databases">
        <title>Genome of a novel bacterium of the phylum Verrucomicrobia, Oleiharenicola sp. KSB-15.</title>
        <authorList>
            <person name="Chung J.-H."/>
            <person name="Ahn J.-H."/>
            <person name="Yoon Y."/>
            <person name="Kim D.-Y."/>
            <person name="An S.-H."/>
            <person name="Park I."/>
            <person name="Yeon J."/>
        </authorList>
    </citation>
    <scope>NUCLEOTIDE SEQUENCE</scope>
    <source>
        <strain evidence="3">KSB-15</strain>
    </source>
</reference>
<accession>A0A8F9TV70</accession>
<keyword evidence="1" id="KW-0812">Transmembrane</keyword>
<dbReference type="Gene3D" id="3.90.550.10">
    <property type="entry name" value="Spore Coat Polysaccharide Biosynthesis Protein SpsA, Chain A"/>
    <property type="match status" value="1"/>
</dbReference>
<dbReference type="EMBL" id="CP080507">
    <property type="protein sequence ID" value="QYM78591.1"/>
    <property type="molecule type" value="Genomic_DNA"/>
</dbReference>
<keyword evidence="1" id="KW-1133">Transmembrane helix</keyword>
<dbReference type="CDD" id="cd04179">
    <property type="entry name" value="DPM_DPG-synthase_like"/>
    <property type="match status" value="1"/>
</dbReference>
<dbReference type="Pfam" id="PF00535">
    <property type="entry name" value="Glycos_transf_2"/>
    <property type="match status" value="1"/>
</dbReference>
<evidence type="ECO:0000259" key="2">
    <source>
        <dbReference type="Pfam" id="PF00535"/>
    </source>
</evidence>
<evidence type="ECO:0000313" key="4">
    <source>
        <dbReference type="Proteomes" id="UP000825051"/>
    </source>
</evidence>
<keyword evidence="4" id="KW-1185">Reference proteome</keyword>
<sequence>MSSISAAVPPPRIGVVIPCYNVARHIAAVLGEIGPECERVYAVDDGSTDETVAEVLRVANADARIVLLRREANGGVGAAVKTGYRQALADGLTVVVKLDGDGQMAPSDIAKMVAPIADGRADYTKGNRFFSPELLRGMPAVRLIGNALLSFITKLSSGYWNIFDPTNGFTAISAAVLARLPEEKIADRFFFESDMLFRLYLLYARVVDVPLPARYGGERSSLHAGRAIPRFLLGNGKNFMKRIGYHYFIRDFSIASVEIVAGLVLLMFGVVFGAVEWAHAAQRGVFASSGTIMLAALPVILGIQLLLAFVAYDIAAVPQQALTRSLAR</sequence>
<dbReference type="RefSeq" id="WP_220161695.1">
    <property type="nucleotide sequence ID" value="NZ_CP080507.1"/>
</dbReference>
<proteinExistence type="predicted"/>
<dbReference type="SUPFAM" id="SSF53448">
    <property type="entry name" value="Nucleotide-diphospho-sugar transferases"/>
    <property type="match status" value="1"/>
</dbReference>
<dbReference type="InterPro" id="IPR001173">
    <property type="entry name" value="Glyco_trans_2-like"/>
</dbReference>
<dbReference type="PANTHER" id="PTHR48090">
    <property type="entry name" value="UNDECAPRENYL-PHOSPHATE 4-DEOXY-4-FORMAMIDO-L-ARABINOSE TRANSFERASE-RELATED"/>
    <property type="match status" value="1"/>
</dbReference>
<feature type="transmembrane region" description="Helical" evidence="1">
    <location>
        <begin position="247"/>
        <end position="272"/>
    </location>
</feature>
<feature type="domain" description="Glycosyltransferase 2-like" evidence="2">
    <location>
        <begin position="15"/>
        <end position="177"/>
    </location>
</feature>
<protein>
    <submittedName>
        <fullName evidence="3">Glycosyltransferase family 2 protein</fullName>
    </submittedName>
</protein>
<dbReference type="InterPro" id="IPR029044">
    <property type="entry name" value="Nucleotide-diphossugar_trans"/>
</dbReference>
<dbReference type="InterPro" id="IPR050256">
    <property type="entry name" value="Glycosyltransferase_2"/>
</dbReference>
<organism evidence="3 4">
    <name type="scientific">Horticoccus luteus</name>
    <dbReference type="NCBI Taxonomy" id="2862869"/>
    <lineage>
        <taxon>Bacteria</taxon>
        <taxon>Pseudomonadati</taxon>
        <taxon>Verrucomicrobiota</taxon>
        <taxon>Opitutia</taxon>
        <taxon>Opitutales</taxon>
        <taxon>Opitutaceae</taxon>
        <taxon>Horticoccus</taxon>
    </lineage>
</organism>
<evidence type="ECO:0000256" key="1">
    <source>
        <dbReference type="SAM" id="Phobius"/>
    </source>
</evidence>
<dbReference type="PANTHER" id="PTHR48090:SF6">
    <property type="entry name" value="SLR5056 PROTEIN"/>
    <property type="match status" value="1"/>
</dbReference>
<name>A0A8F9TV70_9BACT</name>
<feature type="transmembrane region" description="Helical" evidence="1">
    <location>
        <begin position="292"/>
        <end position="315"/>
    </location>
</feature>
<gene>
    <name evidence="3" type="ORF">K0B96_15005</name>
</gene>
<dbReference type="KEGG" id="ole:K0B96_15005"/>
<keyword evidence="1" id="KW-0472">Membrane</keyword>
<dbReference type="AlphaFoldDB" id="A0A8F9TV70"/>
<dbReference type="Proteomes" id="UP000825051">
    <property type="component" value="Chromosome"/>
</dbReference>